<protein>
    <submittedName>
        <fullName evidence="1">Uncharacterized protein</fullName>
    </submittedName>
</protein>
<reference evidence="1" key="1">
    <citation type="submission" date="2018-11" db="EMBL/GenBank/DDBJ databases">
        <authorList>
            <consortium name="Genoscope - CEA"/>
            <person name="William W."/>
        </authorList>
    </citation>
    <scope>NUCLEOTIDE SEQUENCE</scope>
</reference>
<evidence type="ECO:0000313" key="1">
    <source>
        <dbReference type="EMBL" id="VDD35072.1"/>
    </source>
</evidence>
<name>A0A3P6ERD2_BRAOL</name>
<gene>
    <name evidence="1" type="ORF">BOLC7T40632H</name>
</gene>
<organism evidence="1">
    <name type="scientific">Brassica oleracea</name>
    <name type="common">Wild cabbage</name>
    <dbReference type="NCBI Taxonomy" id="3712"/>
    <lineage>
        <taxon>Eukaryota</taxon>
        <taxon>Viridiplantae</taxon>
        <taxon>Streptophyta</taxon>
        <taxon>Embryophyta</taxon>
        <taxon>Tracheophyta</taxon>
        <taxon>Spermatophyta</taxon>
        <taxon>Magnoliopsida</taxon>
        <taxon>eudicotyledons</taxon>
        <taxon>Gunneridae</taxon>
        <taxon>Pentapetalae</taxon>
        <taxon>rosids</taxon>
        <taxon>malvids</taxon>
        <taxon>Brassicales</taxon>
        <taxon>Brassicaceae</taxon>
        <taxon>Brassiceae</taxon>
        <taxon>Brassica</taxon>
    </lineage>
</organism>
<dbReference type="EMBL" id="LR031876">
    <property type="protein sequence ID" value="VDD35072.1"/>
    <property type="molecule type" value="Genomic_DNA"/>
</dbReference>
<sequence>MCKPSTEETSCVQQPAIHTAHRFSLQISVSSLSLELHRFQIHLSTKSIHILYTSRQMLIGVAVNVGRRDGMSLHVMSVTTMYWTASVLFYRKRTSLCGIGPEAGLVQCIPRDARGSAQTSSL</sequence>
<dbReference type="AlphaFoldDB" id="A0A3P6ERD2"/>
<accession>A0A3P6ERD2</accession>
<proteinExistence type="predicted"/>